<dbReference type="InterPro" id="IPR036034">
    <property type="entry name" value="PDZ_sf"/>
</dbReference>
<evidence type="ECO:0000256" key="6">
    <source>
        <dbReference type="ARBA" id="ARBA00023004"/>
    </source>
</evidence>
<dbReference type="AlphaFoldDB" id="A0A101FHH1"/>
<keyword evidence="5" id="KW-0560">Oxidoreductase</keyword>
<dbReference type="PANTHER" id="PTHR11228:SF7">
    <property type="entry name" value="PQQA PEPTIDE CYCLASE"/>
    <property type="match status" value="1"/>
</dbReference>
<protein>
    <submittedName>
        <fullName evidence="11">Uncharacterized protein</fullName>
    </submittedName>
</protein>
<sequence>MNRPRQRDQPMPLRADSYLASDEEGATARPFEWRKCPVLGVVLMQSVRYENILPLTSTCNLRCLFCSNAQNPPGVEVFSVPPLPLPLVRRLIPFLNPRRKIIIGEAASRISEGEPLTHPEFWKIVELVRKYYPYTPVQITTNGKLLNRVGVERLSELQPVVVNLSLNSATPSGRRILMGDDSGSVLAAASWMAELGMPYHGSIVACPHLVGWGDIRRSWRFLRDNGARTVRIFLPGFTRYAPRFLRFPPQEMYRRLQEFVEEEAALSATPLILEPAPVGGDAEPFRAEVEGVIPGSPAAAAGIRRGDVIKRVRGKDVRSRVEAYRLLERLRCPVLDIEGRGRVSFRKGRGEAPGVVMNYDIDRDLVKRLAGAIANNRAGNALLLASVWGRPRLESILPELCRSGAQVQIRAVPSVIFGGSIASAGLLTLSDFRRALNRVVEEEGDVFDLVLLPGIAFDRWGRDLLGRPWWELRRCTRGKVDIVT</sequence>
<dbReference type="Pfam" id="PF17820">
    <property type="entry name" value="PDZ_6"/>
    <property type="match status" value="1"/>
</dbReference>
<dbReference type="SUPFAM" id="SSF50156">
    <property type="entry name" value="PDZ domain-like"/>
    <property type="match status" value="1"/>
</dbReference>
<comment type="caution">
    <text evidence="11">The sequence shown here is derived from an EMBL/GenBank/DDBJ whole genome shotgun (WGS) entry which is preliminary data.</text>
</comment>
<dbReference type="CDD" id="cd01335">
    <property type="entry name" value="Radical_SAM"/>
    <property type="match status" value="1"/>
</dbReference>
<evidence type="ECO:0000256" key="3">
    <source>
        <dbReference type="ARBA" id="ARBA00022691"/>
    </source>
</evidence>
<dbReference type="GO" id="GO:0051539">
    <property type="term" value="F:4 iron, 4 sulfur cluster binding"/>
    <property type="evidence" value="ECO:0007669"/>
    <property type="project" value="UniProtKB-KW"/>
</dbReference>
<dbReference type="EMBL" id="LGFO01000015">
    <property type="protein sequence ID" value="KUK37052.1"/>
    <property type="molecule type" value="Genomic_DNA"/>
</dbReference>
<evidence type="ECO:0000256" key="8">
    <source>
        <dbReference type="SAM" id="MobiDB-lite"/>
    </source>
</evidence>
<dbReference type="InterPro" id="IPR013785">
    <property type="entry name" value="Aldolase_TIM"/>
</dbReference>
<feature type="region of interest" description="Disordered" evidence="8">
    <location>
        <begin position="1"/>
        <end position="21"/>
    </location>
</feature>
<dbReference type="InterPro" id="IPR058240">
    <property type="entry name" value="rSAM_sf"/>
</dbReference>
<dbReference type="InterPro" id="IPR000385">
    <property type="entry name" value="MoaA_NifB_PqqE_Fe-S-bd_CS"/>
</dbReference>
<dbReference type="PROSITE" id="PS50106">
    <property type="entry name" value="PDZ"/>
    <property type="match status" value="1"/>
</dbReference>
<evidence type="ECO:0000313" key="11">
    <source>
        <dbReference type="EMBL" id="KUK37052.1"/>
    </source>
</evidence>
<gene>
    <name evidence="11" type="ORF">XD66_0241</name>
</gene>
<dbReference type="SMART" id="SM00228">
    <property type="entry name" value="PDZ"/>
    <property type="match status" value="1"/>
</dbReference>
<dbReference type="SUPFAM" id="SSF102114">
    <property type="entry name" value="Radical SAM enzymes"/>
    <property type="match status" value="1"/>
</dbReference>
<dbReference type="InterPro" id="IPR050377">
    <property type="entry name" value="Radical_SAM_PqqE_MftC-like"/>
</dbReference>
<comment type="cofactor">
    <cofactor evidence="1">
        <name>[4Fe-4S] cluster</name>
        <dbReference type="ChEBI" id="CHEBI:49883"/>
    </cofactor>
</comment>
<evidence type="ECO:0000256" key="4">
    <source>
        <dbReference type="ARBA" id="ARBA00022723"/>
    </source>
</evidence>
<evidence type="ECO:0000259" key="10">
    <source>
        <dbReference type="PROSITE" id="PS51918"/>
    </source>
</evidence>
<evidence type="ECO:0000313" key="12">
    <source>
        <dbReference type="Proteomes" id="UP000053326"/>
    </source>
</evidence>
<keyword evidence="6" id="KW-0408">Iron</keyword>
<dbReference type="InterPro" id="IPR007197">
    <property type="entry name" value="rSAM"/>
</dbReference>
<dbReference type="SFLD" id="SFLDS00029">
    <property type="entry name" value="Radical_SAM"/>
    <property type="match status" value="1"/>
</dbReference>
<dbReference type="GO" id="GO:0016491">
    <property type="term" value="F:oxidoreductase activity"/>
    <property type="evidence" value="ECO:0007669"/>
    <property type="project" value="UniProtKB-KW"/>
</dbReference>
<dbReference type="Gene3D" id="2.30.42.10">
    <property type="match status" value="1"/>
</dbReference>
<dbReference type="PROSITE" id="PS51918">
    <property type="entry name" value="RADICAL_SAM"/>
    <property type="match status" value="1"/>
</dbReference>
<dbReference type="PANTHER" id="PTHR11228">
    <property type="entry name" value="RADICAL SAM DOMAIN PROTEIN"/>
    <property type="match status" value="1"/>
</dbReference>
<evidence type="ECO:0000256" key="7">
    <source>
        <dbReference type="ARBA" id="ARBA00023014"/>
    </source>
</evidence>
<dbReference type="Proteomes" id="UP000053326">
    <property type="component" value="Unassembled WGS sequence"/>
</dbReference>
<evidence type="ECO:0000259" key="9">
    <source>
        <dbReference type="PROSITE" id="PS50106"/>
    </source>
</evidence>
<accession>A0A101FHH1</accession>
<evidence type="ECO:0000256" key="1">
    <source>
        <dbReference type="ARBA" id="ARBA00001966"/>
    </source>
</evidence>
<organism evidence="11 12">
    <name type="scientific">Thermacetogenium phaeum</name>
    <dbReference type="NCBI Taxonomy" id="85874"/>
    <lineage>
        <taxon>Bacteria</taxon>
        <taxon>Bacillati</taxon>
        <taxon>Bacillota</taxon>
        <taxon>Clostridia</taxon>
        <taxon>Thermoanaerobacterales</taxon>
        <taxon>Thermoanaerobacteraceae</taxon>
        <taxon>Thermacetogenium</taxon>
    </lineage>
</organism>
<dbReference type="PROSITE" id="PS01305">
    <property type="entry name" value="MOAA_NIFB_PQQE"/>
    <property type="match status" value="1"/>
</dbReference>
<dbReference type="InterPro" id="IPR001478">
    <property type="entry name" value="PDZ"/>
</dbReference>
<proteinExistence type="predicted"/>
<keyword evidence="3" id="KW-0949">S-adenosyl-L-methionine</keyword>
<dbReference type="InterPro" id="IPR041489">
    <property type="entry name" value="PDZ_6"/>
</dbReference>
<evidence type="ECO:0000256" key="2">
    <source>
        <dbReference type="ARBA" id="ARBA00022485"/>
    </source>
</evidence>
<dbReference type="Pfam" id="PF04055">
    <property type="entry name" value="Radical_SAM"/>
    <property type="match status" value="1"/>
</dbReference>
<evidence type="ECO:0000256" key="5">
    <source>
        <dbReference type="ARBA" id="ARBA00023002"/>
    </source>
</evidence>
<dbReference type="GO" id="GO:0046872">
    <property type="term" value="F:metal ion binding"/>
    <property type="evidence" value="ECO:0007669"/>
    <property type="project" value="UniProtKB-KW"/>
</dbReference>
<feature type="domain" description="Radical SAM core" evidence="10">
    <location>
        <begin position="45"/>
        <end position="266"/>
    </location>
</feature>
<keyword evidence="7" id="KW-0411">Iron-sulfur</keyword>
<dbReference type="Gene3D" id="3.20.20.70">
    <property type="entry name" value="Aldolase class I"/>
    <property type="match status" value="1"/>
</dbReference>
<keyword evidence="2" id="KW-0004">4Fe-4S</keyword>
<reference evidence="12" key="1">
    <citation type="journal article" date="2015" name="MBio">
        <title>Genome-Resolved Metagenomic Analysis Reveals Roles for Candidate Phyla and Other Microbial Community Members in Biogeochemical Transformations in Oil Reservoirs.</title>
        <authorList>
            <person name="Hu P."/>
            <person name="Tom L."/>
            <person name="Singh A."/>
            <person name="Thomas B.C."/>
            <person name="Baker B.J."/>
            <person name="Piceno Y.M."/>
            <person name="Andersen G.L."/>
            <person name="Banfield J.F."/>
        </authorList>
    </citation>
    <scope>NUCLEOTIDE SEQUENCE [LARGE SCALE GENOMIC DNA]</scope>
</reference>
<keyword evidence="4" id="KW-0479">Metal-binding</keyword>
<name>A0A101FHH1_9THEO</name>
<feature type="domain" description="PDZ" evidence="9">
    <location>
        <begin position="289"/>
        <end position="319"/>
    </location>
</feature>
<dbReference type="SFLD" id="SFLDG01067">
    <property type="entry name" value="SPASM/twitch_domain_containing"/>
    <property type="match status" value="1"/>
</dbReference>